<dbReference type="InterPro" id="IPR027417">
    <property type="entry name" value="P-loop_NTPase"/>
</dbReference>
<evidence type="ECO:0000256" key="6">
    <source>
        <dbReference type="ARBA" id="ARBA00032897"/>
    </source>
</evidence>
<organism evidence="9 10">
    <name type="scientific">Streptococcus sobrinus</name>
    <dbReference type="NCBI Taxonomy" id="1310"/>
    <lineage>
        <taxon>Bacteria</taxon>
        <taxon>Bacillati</taxon>
        <taxon>Bacillota</taxon>
        <taxon>Bacilli</taxon>
        <taxon>Lactobacillales</taxon>
        <taxon>Streptococcaceae</taxon>
        <taxon>Streptococcus</taxon>
    </lineage>
</organism>
<comment type="similarity">
    <text evidence="1">Belongs to the zeta toxin family.</text>
</comment>
<evidence type="ECO:0000256" key="3">
    <source>
        <dbReference type="ARBA" id="ARBA00022649"/>
    </source>
</evidence>
<accession>A0ABM6W547</accession>
<sequence>MEYTKEFAGLMVEALIDRVSDRGYHLLIEGTLRTVTVPKKTALT</sequence>
<evidence type="ECO:0000256" key="1">
    <source>
        <dbReference type="ARBA" id="ARBA00009104"/>
    </source>
</evidence>
<keyword evidence="4" id="KW-0547">Nucleotide-binding</keyword>
<gene>
    <name evidence="9" type="ORF">DK182_03980</name>
</gene>
<evidence type="ECO:0000256" key="4">
    <source>
        <dbReference type="ARBA" id="ARBA00022741"/>
    </source>
</evidence>
<proteinExistence type="inferred from homology"/>
<dbReference type="EMBL" id="CP029490">
    <property type="protein sequence ID" value="AWN20557.1"/>
    <property type="molecule type" value="Genomic_DNA"/>
</dbReference>
<reference evidence="9 10" key="1">
    <citation type="submission" date="2018-05" db="EMBL/GenBank/DDBJ databases">
        <title>Complete genome sequences of Streptococcus sobrinus.</title>
        <authorList>
            <person name="Sales M."/>
            <person name="Jensen P.A."/>
        </authorList>
    </citation>
    <scope>NUCLEOTIDE SEQUENCE [LARGE SCALE GENOMIC DNA]</scope>
    <source>
        <strain evidence="9 10">SL1</strain>
    </source>
</reference>
<evidence type="ECO:0000256" key="5">
    <source>
        <dbReference type="ARBA" id="ARBA00022840"/>
    </source>
</evidence>
<name>A0ABM6W547_9STRE</name>
<evidence type="ECO:0000259" key="8">
    <source>
        <dbReference type="Pfam" id="PF06414"/>
    </source>
</evidence>
<dbReference type="InterPro" id="IPR010488">
    <property type="entry name" value="Zeta_toxin_domain"/>
</dbReference>
<protein>
    <recommendedName>
        <fullName evidence="6">UDP-N-acetylglucosamine kinase</fullName>
        <ecNumber evidence="2">2.7.1.176</ecNumber>
    </recommendedName>
    <alternativeName>
        <fullName evidence="6">UDP-N-acetylglucosamine kinase</fullName>
    </alternativeName>
</protein>
<keyword evidence="10" id="KW-1185">Reference proteome</keyword>
<keyword evidence="3" id="KW-1277">Toxin-antitoxin system</keyword>
<feature type="domain" description="Zeta toxin" evidence="8">
    <location>
        <begin position="2"/>
        <end position="42"/>
    </location>
</feature>
<evidence type="ECO:0000313" key="9">
    <source>
        <dbReference type="EMBL" id="AWN20557.1"/>
    </source>
</evidence>
<dbReference type="Gene3D" id="3.40.50.300">
    <property type="entry name" value="P-loop containing nucleotide triphosphate hydrolases"/>
    <property type="match status" value="1"/>
</dbReference>
<evidence type="ECO:0000313" key="10">
    <source>
        <dbReference type="Proteomes" id="UP000245369"/>
    </source>
</evidence>
<dbReference type="Pfam" id="PF06414">
    <property type="entry name" value="Zeta_toxin"/>
    <property type="match status" value="1"/>
</dbReference>
<evidence type="ECO:0000256" key="7">
    <source>
        <dbReference type="ARBA" id="ARBA00048178"/>
    </source>
</evidence>
<evidence type="ECO:0000256" key="2">
    <source>
        <dbReference type="ARBA" id="ARBA00011963"/>
    </source>
</evidence>
<dbReference type="EC" id="2.7.1.176" evidence="2"/>
<dbReference type="Proteomes" id="UP000245369">
    <property type="component" value="Chromosome"/>
</dbReference>
<comment type="catalytic activity">
    <reaction evidence="7">
        <text>UDP-N-acetyl-alpha-D-glucosamine + ATP = UDP-N-acetyl-alpha-D-glucosamine 3'-phosphate + ADP + H(+)</text>
        <dbReference type="Rhea" id="RHEA:32671"/>
        <dbReference type="ChEBI" id="CHEBI:15378"/>
        <dbReference type="ChEBI" id="CHEBI:30616"/>
        <dbReference type="ChEBI" id="CHEBI:57705"/>
        <dbReference type="ChEBI" id="CHEBI:64353"/>
        <dbReference type="ChEBI" id="CHEBI:456216"/>
        <dbReference type="EC" id="2.7.1.176"/>
    </reaction>
</comment>
<keyword evidence="5" id="KW-0067">ATP-binding</keyword>